<dbReference type="InterPro" id="IPR013762">
    <property type="entry name" value="Integrase-like_cat_sf"/>
</dbReference>
<dbReference type="Gene3D" id="1.10.443.10">
    <property type="entry name" value="Intergrase catalytic core"/>
    <property type="match status" value="1"/>
</dbReference>
<evidence type="ECO:0000313" key="8">
    <source>
        <dbReference type="Proteomes" id="UP000268059"/>
    </source>
</evidence>
<reference evidence="7 8" key="1">
    <citation type="submission" date="2018-11" db="EMBL/GenBank/DDBJ databases">
        <title>Novel Erysipelotrichaceae bacterium isolated from small intestine of a swine.</title>
        <authorList>
            <person name="Kim J.S."/>
            <person name="Choe H."/>
            <person name="Lee Y.R."/>
            <person name="Kim K.M."/>
            <person name="Park D.S."/>
        </authorList>
    </citation>
    <scope>NUCLEOTIDE SEQUENCE [LARGE SCALE GENOMIC DNA]</scope>
    <source>
        <strain evidence="7 8">SG0102</strain>
    </source>
</reference>
<dbReference type="SUPFAM" id="SSF56349">
    <property type="entry name" value="DNA breaking-rejoining enzymes"/>
    <property type="match status" value="1"/>
</dbReference>
<protein>
    <recommendedName>
        <fullName evidence="4">Tyr recombinase domain-containing protein</fullName>
    </recommendedName>
</protein>
<dbReference type="InterPro" id="IPR050090">
    <property type="entry name" value="Tyrosine_recombinase_XerCD"/>
</dbReference>
<accession>A0A3G9JWZ1</accession>
<feature type="domain" description="Tyr recombinase" evidence="4">
    <location>
        <begin position="109"/>
        <end position="296"/>
    </location>
</feature>
<dbReference type="Proteomes" id="UP000268059">
    <property type="component" value="Chromosome"/>
</dbReference>
<name>A0A3G9JWZ1_9FIRM</name>
<dbReference type="PROSITE" id="PS51898">
    <property type="entry name" value="TYR_RECOMBINASE"/>
    <property type="match status" value="1"/>
</dbReference>
<sequence>MDKSEFVNYYLKIFRDNQKPDLVEATIKHKCNHVQPFLSYVFDNDVNDFHDFDLSIVFKFINQLPYRSQTKSMVAFTLRNFFDILHKNDLATVDGRRLFPVIFTNRRSTLPSYYTEKEIKMMLSEIKPNSQNYLRTKTMIMLAAQTGLRASDILQLKLSDIKWDKNLIEKPQIKTACRVSVPISKEVRYLLIAYLRDIRPKSLKDYNEYVFINPDTGTTYCRSELTALVKYYFKKSDVEIGERKNGAHALRHSLATNLLNKNTPMPVITGILGHKNLNTTSRYLSIDVETLRCLCLEVPNEYHD</sequence>
<dbReference type="AlphaFoldDB" id="A0A3G9JWZ1"/>
<dbReference type="GO" id="GO:0006310">
    <property type="term" value="P:DNA recombination"/>
    <property type="evidence" value="ECO:0007669"/>
    <property type="project" value="UniProtKB-KW"/>
</dbReference>
<evidence type="ECO:0000313" key="7">
    <source>
        <dbReference type="EMBL" id="BBH27314.1"/>
    </source>
</evidence>
<dbReference type="EMBL" id="AP019309">
    <property type="protein sequence ID" value="BBH27314.1"/>
    <property type="molecule type" value="Genomic_DNA"/>
</dbReference>
<evidence type="ECO:0000256" key="2">
    <source>
        <dbReference type="ARBA" id="ARBA00023125"/>
    </source>
</evidence>
<dbReference type="PANTHER" id="PTHR30349">
    <property type="entry name" value="PHAGE INTEGRASE-RELATED"/>
    <property type="match status" value="1"/>
</dbReference>
<proteinExistence type="inferred from homology"/>
<dbReference type="OrthoDB" id="9802329at2"/>
<dbReference type="InParanoid" id="A0A3G9JWZ1"/>
<dbReference type="KEGG" id="ebm:SG0102_22480"/>
<keyword evidence="2" id="KW-0238">DNA-binding</keyword>
<dbReference type="Pfam" id="PF00589">
    <property type="entry name" value="Phage_integrase"/>
    <property type="match status" value="1"/>
</dbReference>
<dbReference type="InterPro" id="IPR002104">
    <property type="entry name" value="Integrase_catalytic"/>
</dbReference>
<dbReference type="PANTHER" id="PTHR30349:SF41">
    <property type="entry name" value="INTEGRASE_RECOMBINASE PROTEIN MJ0367-RELATED"/>
    <property type="match status" value="1"/>
</dbReference>
<dbReference type="EMBL" id="AP019309">
    <property type="protein sequence ID" value="BBH25793.1"/>
    <property type="molecule type" value="Genomic_DNA"/>
</dbReference>
<dbReference type="EMBL" id="AP019309">
    <property type="protein sequence ID" value="BBH26325.1"/>
    <property type="molecule type" value="Genomic_DNA"/>
</dbReference>
<dbReference type="GO" id="GO:0015074">
    <property type="term" value="P:DNA integration"/>
    <property type="evidence" value="ECO:0007669"/>
    <property type="project" value="InterPro"/>
</dbReference>
<evidence type="ECO:0000313" key="6">
    <source>
        <dbReference type="EMBL" id="BBH26325.1"/>
    </source>
</evidence>
<dbReference type="RefSeq" id="WP_125118712.1">
    <property type="nucleotide sequence ID" value="NZ_AP019309.1"/>
</dbReference>
<gene>
    <name evidence="5" type="ORF">SG0102_07270</name>
    <name evidence="6" type="ORF">SG0102_12590</name>
    <name evidence="7" type="ORF">SG0102_22480</name>
</gene>
<evidence type="ECO:0000256" key="3">
    <source>
        <dbReference type="ARBA" id="ARBA00023172"/>
    </source>
</evidence>
<dbReference type="GO" id="GO:0003677">
    <property type="term" value="F:DNA binding"/>
    <property type="evidence" value="ECO:0007669"/>
    <property type="project" value="UniProtKB-KW"/>
</dbReference>
<comment type="similarity">
    <text evidence="1">Belongs to the 'phage' integrase family.</text>
</comment>
<evidence type="ECO:0000256" key="1">
    <source>
        <dbReference type="ARBA" id="ARBA00008857"/>
    </source>
</evidence>
<evidence type="ECO:0000313" key="5">
    <source>
        <dbReference type="EMBL" id="BBH25793.1"/>
    </source>
</evidence>
<dbReference type="InterPro" id="IPR011010">
    <property type="entry name" value="DNA_brk_join_enz"/>
</dbReference>
<dbReference type="KEGG" id="ebm:SG0102_12590"/>
<dbReference type="KEGG" id="ebm:SG0102_07270"/>
<keyword evidence="8" id="KW-1185">Reference proteome</keyword>
<keyword evidence="3" id="KW-0233">DNA recombination</keyword>
<evidence type="ECO:0000259" key="4">
    <source>
        <dbReference type="PROSITE" id="PS51898"/>
    </source>
</evidence>
<organism evidence="7 8">
    <name type="scientific">Intestinibaculum porci</name>
    <dbReference type="NCBI Taxonomy" id="2487118"/>
    <lineage>
        <taxon>Bacteria</taxon>
        <taxon>Bacillati</taxon>
        <taxon>Bacillota</taxon>
        <taxon>Erysipelotrichia</taxon>
        <taxon>Erysipelotrichales</taxon>
        <taxon>Erysipelotrichaceae</taxon>
        <taxon>Intestinibaculum</taxon>
    </lineage>
</organism>